<name>C8PIP2_9BACT</name>
<reference evidence="1 2" key="1">
    <citation type="submission" date="2009-07" db="EMBL/GenBank/DDBJ databases">
        <authorList>
            <person name="Madupu R."/>
            <person name="Sebastian Y."/>
            <person name="Durkin A.S."/>
            <person name="Torralba M."/>
            <person name="Methe B."/>
            <person name="Sutton G.G."/>
            <person name="Strausberg R.L."/>
            <person name="Nelson K.E."/>
        </authorList>
    </citation>
    <scope>NUCLEOTIDE SEQUENCE [LARGE SCALE GENOMIC DNA]</scope>
    <source>
        <strain evidence="1 2">RM3268</strain>
    </source>
</reference>
<sequence length="39" mass="4547">MNFAALKFSLLAPYLPSTVPPLNLRDWTIRAADLRWIKF</sequence>
<dbReference type="AlphaFoldDB" id="C8PIP2"/>
<evidence type="ECO:0000313" key="2">
    <source>
        <dbReference type="Proteomes" id="UP000005709"/>
    </source>
</evidence>
<dbReference type="EMBL" id="ACYG01000027">
    <property type="protein sequence ID" value="EEV17407.1"/>
    <property type="molecule type" value="Genomic_DNA"/>
</dbReference>
<proteinExistence type="predicted"/>
<keyword evidence="2" id="KW-1185">Reference proteome</keyword>
<comment type="caution">
    <text evidence="1">The sequence shown here is derived from an EMBL/GenBank/DDBJ whole genome shotgun (WGS) entry which is preliminary data.</text>
</comment>
<evidence type="ECO:0000313" key="1">
    <source>
        <dbReference type="EMBL" id="EEV17407.1"/>
    </source>
</evidence>
<organism evidence="1 2">
    <name type="scientific">Campylobacter gracilis RM3268</name>
    <dbReference type="NCBI Taxonomy" id="553220"/>
    <lineage>
        <taxon>Bacteria</taxon>
        <taxon>Pseudomonadati</taxon>
        <taxon>Campylobacterota</taxon>
        <taxon>Epsilonproteobacteria</taxon>
        <taxon>Campylobacterales</taxon>
        <taxon>Campylobacteraceae</taxon>
        <taxon>Campylobacter</taxon>
    </lineage>
</organism>
<gene>
    <name evidence="1" type="ORF">CAMGR0001_1703</name>
</gene>
<protein>
    <submittedName>
        <fullName evidence="1">Uncharacterized protein</fullName>
    </submittedName>
</protein>
<dbReference type="Proteomes" id="UP000005709">
    <property type="component" value="Unassembled WGS sequence"/>
</dbReference>
<accession>C8PIP2</accession>